<sequence length="86" mass="9123">MVLQIVTAVSKKVLRLTVCVTRTGVRSVRRGAVVGLSRMSRPVTDKHVVCTGALPTISSVESIIDGNGMPPTIDAIDVVHTLRNTA</sequence>
<dbReference type="Proteomes" id="UP000494256">
    <property type="component" value="Unassembled WGS sequence"/>
</dbReference>
<keyword evidence="3" id="KW-1185">Reference proteome</keyword>
<name>A0A8S0YRE5_ARCPL</name>
<protein>
    <submittedName>
        <fullName evidence="1">Uncharacterized protein</fullName>
    </submittedName>
</protein>
<comment type="caution">
    <text evidence="1">The sequence shown here is derived from an EMBL/GenBank/DDBJ whole genome shotgun (WGS) entry which is preliminary data.</text>
</comment>
<evidence type="ECO:0000313" key="3">
    <source>
        <dbReference type="Proteomes" id="UP000494106"/>
    </source>
</evidence>
<evidence type="ECO:0000313" key="1">
    <source>
        <dbReference type="EMBL" id="CAB3221984.1"/>
    </source>
</evidence>
<proteinExistence type="predicted"/>
<organism evidence="1 4">
    <name type="scientific">Arctia plantaginis</name>
    <name type="common">Wood tiger moth</name>
    <name type="synonym">Phalaena plantaginis</name>
    <dbReference type="NCBI Taxonomy" id="874455"/>
    <lineage>
        <taxon>Eukaryota</taxon>
        <taxon>Metazoa</taxon>
        <taxon>Ecdysozoa</taxon>
        <taxon>Arthropoda</taxon>
        <taxon>Hexapoda</taxon>
        <taxon>Insecta</taxon>
        <taxon>Pterygota</taxon>
        <taxon>Neoptera</taxon>
        <taxon>Endopterygota</taxon>
        <taxon>Lepidoptera</taxon>
        <taxon>Glossata</taxon>
        <taxon>Ditrysia</taxon>
        <taxon>Noctuoidea</taxon>
        <taxon>Erebidae</taxon>
        <taxon>Arctiinae</taxon>
        <taxon>Arctia</taxon>
    </lineage>
</organism>
<gene>
    <name evidence="1" type="ORF">APLA_LOCUS1104</name>
    <name evidence="2" type="ORF">APLA_LOCUS17911</name>
</gene>
<dbReference type="EMBL" id="CADEBD010000051">
    <property type="protein sequence ID" value="CAB3221984.1"/>
    <property type="molecule type" value="Genomic_DNA"/>
</dbReference>
<dbReference type="OrthoDB" id="7477976at2759"/>
<dbReference type="AlphaFoldDB" id="A0A8S0YRE5"/>
<dbReference type="Proteomes" id="UP000494106">
    <property type="component" value="Unassembled WGS sequence"/>
</dbReference>
<accession>A0A8S0YRE5</accession>
<evidence type="ECO:0000313" key="2">
    <source>
        <dbReference type="EMBL" id="CAB3261477.1"/>
    </source>
</evidence>
<dbReference type="EMBL" id="CADEBC010000858">
    <property type="protein sequence ID" value="CAB3261477.1"/>
    <property type="molecule type" value="Genomic_DNA"/>
</dbReference>
<reference evidence="3 4" key="1">
    <citation type="submission" date="2020-04" db="EMBL/GenBank/DDBJ databases">
        <authorList>
            <person name="Wallbank WR R."/>
            <person name="Pardo Diaz C."/>
            <person name="Kozak K."/>
            <person name="Martin S."/>
            <person name="Jiggins C."/>
            <person name="Moest M."/>
            <person name="Warren A I."/>
            <person name="Byers J.R.P. K."/>
            <person name="Montejo-Kovacevich G."/>
            <person name="Yen C E."/>
        </authorList>
    </citation>
    <scope>NUCLEOTIDE SEQUENCE [LARGE SCALE GENOMIC DNA]</scope>
</reference>
<evidence type="ECO:0000313" key="4">
    <source>
        <dbReference type="Proteomes" id="UP000494256"/>
    </source>
</evidence>